<name>A0A3D2X1K4_9FIRM</name>
<organism evidence="5 6">
    <name type="scientific">Lachnoclostridium phytofermentans</name>
    <dbReference type="NCBI Taxonomy" id="66219"/>
    <lineage>
        <taxon>Bacteria</taxon>
        <taxon>Bacillati</taxon>
        <taxon>Bacillota</taxon>
        <taxon>Clostridia</taxon>
        <taxon>Lachnospirales</taxon>
        <taxon>Lachnospiraceae</taxon>
    </lineage>
</organism>
<keyword evidence="2" id="KW-1005">Bacterial flagellum biogenesis</keyword>
<dbReference type="AlphaFoldDB" id="A0A3D2X1K4"/>
<keyword evidence="4" id="KW-0143">Chaperone</keyword>
<evidence type="ECO:0000256" key="4">
    <source>
        <dbReference type="ARBA" id="ARBA00023186"/>
    </source>
</evidence>
<keyword evidence="1" id="KW-0963">Cytoplasm</keyword>
<keyword evidence="5" id="KW-0282">Flagellum</keyword>
<dbReference type="EMBL" id="DPVV01000015">
    <property type="protein sequence ID" value="HCL00866.1"/>
    <property type="molecule type" value="Genomic_DNA"/>
</dbReference>
<sequence length="130" mass="14585">MVIATKHFGEIELEEDKILTFDHGIFGFENCKRYTILYDGDDENSSVISWLQSLDEVSLALPIIQPSLVIDEYNPVIEDELLVSLGDIKEENVVVFLTLTVPSDLTKMTTNLKAPIIINTENKKGCQVVV</sequence>
<dbReference type="InterPro" id="IPR003775">
    <property type="entry name" value="Flagellar_assembly_factor_FliW"/>
</dbReference>
<dbReference type="Pfam" id="PF02623">
    <property type="entry name" value="FliW"/>
    <property type="match status" value="1"/>
</dbReference>
<evidence type="ECO:0000256" key="3">
    <source>
        <dbReference type="ARBA" id="ARBA00022845"/>
    </source>
</evidence>
<reference evidence="5 6" key="1">
    <citation type="journal article" date="2018" name="Nat. Biotechnol.">
        <title>A standardized bacterial taxonomy based on genome phylogeny substantially revises the tree of life.</title>
        <authorList>
            <person name="Parks D.H."/>
            <person name="Chuvochina M."/>
            <person name="Waite D.W."/>
            <person name="Rinke C."/>
            <person name="Skarshewski A."/>
            <person name="Chaumeil P.A."/>
            <person name="Hugenholtz P."/>
        </authorList>
    </citation>
    <scope>NUCLEOTIDE SEQUENCE [LARGE SCALE GENOMIC DNA]</scope>
    <source>
        <strain evidence="5">UBA11728</strain>
    </source>
</reference>
<dbReference type="PANTHER" id="PTHR39190:SF1">
    <property type="entry name" value="FLAGELLAR ASSEMBLY FACTOR FLIW"/>
    <property type="match status" value="1"/>
</dbReference>
<dbReference type="Proteomes" id="UP000262969">
    <property type="component" value="Unassembled WGS sequence"/>
</dbReference>
<protein>
    <submittedName>
        <fullName evidence="5">Flagellar assembly protein FliW</fullName>
    </submittedName>
</protein>
<dbReference type="InterPro" id="IPR024046">
    <property type="entry name" value="Flagellar_assmbl_FliW_dom_sf"/>
</dbReference>
<evidence type="ECO:0000256" key="1">
    <source>
        <dbReference type="ARBA" id="ARBA00022490"/>
    </source>
</evidence>
<dbReference type="GO" id="GO:0044780">
    <property type="term" value="P:bacterial-type flagellum assembly"/>
    <property type="evidence" value="ECO:0007669"/>
    <property type="project" value="InterPro"/>
</dbReference>
<dbReference type="Gene3D" id="2.30.290.10">
    <property type="entry name" value="BH3618-like"/>
    <property type="match status" value="1"/>
</dbReference>
<evidence type="ECO:0000313" key="5">
    <source>
        <dbReference type="EMBL" id="HCL00866.1"/>
    </source>
</evidence>
<comment type="caution">
    <text evidence="5">The sequence shown here is derived from an EMBL/GenBank/DDBJ whole genome shotgun (WGS) entry which is preliminary data.</text>
</comment>
<accession>A0A3D2X1K4</accession>
<dbReference type="HAMAP" id="MF_01185">
    <property type="entry name" value="FliW"/>
    <property type="match status" value="1"/>
</dbReference>
<gene>
    <name evidence="5" type="ORF">DHW61_00325</name>
</gene>
<feature type="non-terminal residue" evidence="5">
    <location>
        <position position="130"/>
    </location>
</feature>
<dbReference type="PANTHER" id="PTHR39190">
    <property type="entry name" value="FLAGELLAR ASSEMBLY FACTOR FLIW"/>
    <property type="match status" value="1"/>
</dbReference>
<evidence type="ECO:0000256" key="2">
    <source>
        <dbReference type="ARBA" id="ARBA00022795"/>
    </source>
</evidence>
<keyword evidence="5" id="KW-0966">Cell projection</keyword>
<keyword evidence="3" id="KW-0810">Translation regulation</keyword>
<keyword evidence="5" id="KW-0969">Cilium</keyword>
<proteinExistence type="inferred from homology"/>
<dbReference type="GO" id="GO:0006417">
    <property type="term" value="P:regulation of translation"/>
    <property type="evidence" value="ECO:0007669"/>
    <property type="project" value="UniProtKB-KW"/>
</dbReference>
<dbReference type="SUPFAM" id="SSF141457">
    <property type="entry name" value="BH3618-like"/>
    <property type="match status" value="1"/>
</dbReference>
<evidence type="ECO:0000313" key="6">
    <source>
        <dbReference type="Proteomes" id="UP000262969"/>
    </source>
</evidence>